<evidence type="ECO:0000256" key="5">
    <source>
        <dbReference type="SAM" id="SignalP"/>
    </source>
</evidence>
<dbReference type="PANTHER" id="PTHR35936:SF32">
    <property type="entry name" value="MEMBRANE-BOUND LYTIC MUREIN TRANSGLYCOSYLASE F"/>
    <property type="match status" value="1"/>
</dbReference>
<dbReference type="Pfam" id="PF01464">
    <property type="entry name" value="SLT"/>
    <property type="match status" value="1"/>
</dbReference>
<dbReference type="PANTHER" id="PTHR35936">
    <property type="entry name" value="MEMBRANE-BOUND LYTIC MUREIN TRANSGLYCOSYLASE F"/>
    <property type="match status" value="1"/>
</dbReference>
<accession>R1H602</accession>
<dbReference type="GO" id="GO:0016787">
    <property type="term" value="F:hydrolase activity"/>
    <property type="evidence" value="ECO:0007669"/>
    <property type="project" value="UniProtKB-KW"/>
</dbReference>
<feature type="signal peptide" evidence="5">
    <location>
        <begin position="1"/>
        <end position="19"/>
    </location>
</feature>
<dbReference type="RefSeq" id="WP_005895711.1">
    <property type="nucleotide sequence ID" value="NZ_AQGQ01000025.1"/>
</dbReference>
<evidence type="ECO:0000259" key="6">
    <source>
        <dbReference type="SMART" id="SM00062"/>
    </source>
</evidence>
<feature type="domain" description="Solute-binding protein family 3/N-terminal" evidence="6">
    <location>
        <begin position="44"/>
        <end position="282"/>
    </location>
</feature>
<comment type="subcellular location">
    <subcellularLocation>
        <location evidence="1">Cell outer membrane</location>
        <topology evidence="1">Peripheral membrane protein</topology>
    </subcellularLocation>
</comment>
<evidence type="ECO:0000256" key="3">
    <source>
        <dbReference type="ARBA" id="ARBA00022729"/>
    </source>
</evidence>
<reference evidence="7 8" key="1">
    <citation type="journal article" date="2013" name="Genome Announc.">
        <title>Draft Genome Sequence of Aeromonas molluscorum Strain 848TT, Isolated from Bivalve Molluscs.</title>
        <authorList>
            <person name="Spataro N."/>
            <person name="Farfan M."/>
            <person name="Albarral V."/>
            <person name="Sanglas A."/>
            <person name="Loren J.G."/>
            <person name="Fuste M.C."/>
            <person name="Bosch E."/>
        </authorList>
    </citation>
    <scope>NUCLEOTIDE SEQUENCE [LARGE SCALE GENOMIC DNA]</scope>
    <source>
        <strain evidence="7 8">848</strain>
    </source>
</reference>
<comment type="similarity">
    <text evidence="2">Belongs to the bacterial solute-binding protein 3 family.</text>
</comment>
<evidence type="ECO:0000313" key="8">
    <source>
        <dbReference type="Proteomes" id="UP000013526"/>
    </source>
</evidence>
<dbReference type="CDD" id="cd01009">
    <property type="entry name" value="PBP2_YfhD_N"/>
    <property type="match status" value="1"/>
</dbReference>
<dbReference type="OrthoDB" id="9815002at2"/>
<evidence type="ECO:0000256" key="4">
    <source>
        <dbReference type="ARBA" id="ARBA00023237"/>
    </source>
</evidence>
<dbReference type="InterPro" id="IPR008258">
    <property type="entry name" value="Transglycosylase_SLT_dom_1"/>
</dbReference>
<dbReference type="SUPFAM" id="SSF53955">
    <property type="entry name" value="Lysozyme-like"/>
    <property type="match status" value="1"/>
</dbReference>
<dbReference type="SUPFAM" id="SSF53850">
    <property type="entry name" value="Periplasmic binding protein-like II"/>
    <property type="match status" value="1"/>
</dbReference>
<dbReference type="SMART" id="SM00062">
    <property type="entry name" value="PBPb"/>
    <property type="match status" value="1"/>
</dbReference>
<dbReference type="PATRIC" id="fig|1268236.3.peg.1228"/>
<keyword evidence="7" id="KW-0378">Hydrolase</keyword>
<dbReference type="Gene3D" id="3.40.190.10">
    <property type="entry name" value="Periplasmic binding protein-like II"/>
    <property type="match status" value="2"/>
</dbReference>
<keyword evidence="8" id="KW-1185">Reference proteome</keyword>
<dbReference type="InterPro" id="IPR001638">
    <property type="entry name" value="Solute-binding_3/MltF_N"/>
</dbReference>
<keyword evidence="4" id="KW-0998">Cell outer membrane</keyword>
<sequence>MRLWLWALLAWLCSLPLLAADLKPHLLPQPGDLDNILQRKELRALVVYERGFFFFDKGSERGVLVNQLQGFERWLNQTYLAKDPIKLKIVYVPVRQDKLLDYLAEGRGDMVAANLTVTQARLEQVSFTQPVIAPIEEWVVSKNSLPAFNRITQLSGRRIWVRESSSYYESLQQLNRLLRELGLPPVYIETVPEYLQDGDLLEMVAAGLVPLTVTDSFKGRIWLDMLPGLKVHKLIPLRDNGKSAWALPKHSTGLLEAANRYLTKTDSRRLYSDLMLRRLLSQSDPMSNLLATERLSRLTRIRTVLEEYAQQYQLDWLMLAALAYKESGLDPGARSPGGAIGLMQLRPVAGAEVGINGARLSTLEGNVEAACRYLRFLLDTYFQDPKIDVLNRHLLALAAYNAGPNRLQSLRDKAASQGLDPDIWFGNVEQLVAKEVGQGPINYVGTIYKYYVAYRFSLPQIEGKAVAIEATTAQH</sequence>
<evidence type="ECO:0000256" key="1">
    <source>
        <dbReference type="ARBA" id="ARBA00004339"/>
    </source>
</evidence>
<keyword evidence="3 5" id="KW-0732">Signal</keyword>
<keyword evidence="4" id="KW-0472">Membrane</keyword>
<evidence type="ECO:0000256" key="2">
    <source>
        <dbReference type="ARBA" id="ARBA00010333"/>
    </source>
</evidence>
<evidence type="ECO:0000313" key="7">
    <source>
        <dbReference type="EMBL" id="EOD55936.1"/>
    </source>
</evidence>
<gene>
    <name evidence="7" type="ORF">G113_06199</name>
</gene>
<name>R1H602_9GAMM</name>
<dbReference type="Pfam" id="PF00497">
    <property type="entry name" value="SBP_bac_3"/>
    <property type="match status" value="1"/>
</dbReference>
<organism evidence="7 8">
    <name type="scientific">Aeromonas molluscorum 848</name>
    <dbReference type="NCBI Taxonomy" id="1268236"/>
    <lineage>
        <taxon>Bacteria</taxon>
        <taxon>Pseudomonadati</taxon>
        <taxon>Pseudomonadota</taxon>
        <taxon>Gammaproteobacteria</taxon>
        <taxon>Aeromonadales</taxon>
        <taxon>Aeromonadaceae</taxon>
        <taxon>Aeromonas</taxon>
    </lineage>
</organism>
<comment type="caution">
    <text evidence="7">The sequence shown here is derived from an EMBL/GenBank/DDBJ whole genome shotgun (WGS) entry which is preliminary data.</text>
</comment>
<dbReference type="CDD" id="cd13403">
    <property type="entry name" value="MLTF-like"/>
    <property type="match status" value="1"/>
</dbReference>
<protein>
    <submittedName>
        <fullName evidence="7">Lytic transglycosylase, glycoside hydrolase family 23</fullName>
    </submittedName>
</protein>
<feature type="chain" id="PRO_5004361252" evidence="5">
    <location>
        <begin position="20"/>
        <end position="475"/>
    </location>
</feature>
<dbReference type="GO" id="GO:0008933">
    <property type="term" value="F:peptidoglycan lytic transglycosylase activity"/>
    <property type="evidence" value="ECO:0007669"/>
    <property type="project" value="TreeGrafter"/>
</dbReference>
<dbReference type="InterPro" id="IPR023346">
    <property type="entry name" value="Lysozyme-like_dom_sf"/>
</dbReference>
<dbReference type="Gene3D" id="1.10.530.10">
    <property type="match status" value="1"/>
</dbReference>
<dbReference type="EMBL" id="AQGQ01000025">
    <property type="protein sequence ID" value="EOD55936.1"/>
    <property type="molecule type" value="Genomic_DNA"/>
</dbReference>
<proteinExistence type="inferred from homology"/>
<dbReference type="GO" id="GO:0009253">
    <property type="term" value="P:peptidoglycan catabolic process"/>
    <property type="evidence" value="ECO:0007669"/>
    <property type="project" value="TreeGrafter"/>
</dbReference>
<dbReference type="AlphaFoldDB" id="R1H602"/>
<dbReference type="Proteomes" id="UP000013526">
    <property type="component" value="Unassembled WGS sequence"/>
</dbReference>
<dbReference type="GO" id="GO:0009279">
    <property type="term" value="C:cell outer membrane"/>
    <property type="evidence" value="ECO:0007669"/>
    <property type="project" value="UniProtKB-SubCell"/>
</dbReference>